<organism evidence="3 4">
    <name type="scientific">Alteromonas aestuariivivens</name>
    <dbReference type="NCBI Taxonomy" id="1938339"/>
    <lineage>
        <taxon>Bacteria</taxon>
        <taxon>Pseudomonadati</taxon>
        <taxon>Pseudomonadota</taxon>
        <taxon>Gammaproteobacteria</taxon>
        <taxon>Alteromonadales</taxon>
        <taxon>Alteromonadaceae</taxon>
        <taxon>Alteromonas/Salinimonas group</taxon>
        <taxon>Alteromonas</taxon>
    </lineage>
</organism>
<dbReference type="SUPFAM" id="SSF55920">
    <property type="entry name" value="Creatinase/aminopeptidase"/>
    <property type="match status" value="1"/>
</dbReference>
<sequence>MKFASSLATLAVLMFSGATNAETGLLSMQERAAWVDSNTEFRFSHVLPDIMRREGIDMWVLISREYNEDPVLETMLPADWLSARRRTILVIFDPGAGKPLERWAIARYDVGNLFKKAWDPQKQPHQFAALAQLIATKQPNRIGINKSVYFNHADGLAATDHELLVQALSDPYRNRLVSAEYLAVGWLETRSEAEMAVYPALVALGHQLIARAFSREVITPGVTTTEQVEWWLREQTRAHKLTNWFHPSVSIQRSSQTKNNDFSSHAAAGVIQPGDLLHVDFGMTYLRLNSDQQQHAYVLRPGETQAPDYLQQALANANRLQDIFTSQFLLGRSGNQVLKASREQAISEGITPSIYTHPIGFHGHAAGTTLGMWDAQGGVPVEGDYPLHANTAYSIELNAATDAPQWGGAVRIMLEEQAWFDGKSVHYLNGRQTQLLLIEYSQ</sequence>
<feature type="domain" description="Peptidase M24" evidence="2">
    <location>
        <begin position="210"/>
        <end position="412"/>
    </location>
</feature>
<dbReference type="Proteomes" id="UP000256561">
    <property type="component" value="Unassembled WGS sequence"/>
</dbReference>
<gene>
    <name evidence="3" type="ORF">DXV75_08655</name>
</gene>
<comment type="caution">
    <text evidence="3">The sequence shown here is derived from an EMBL/GenBank/DDBJ whole genome shotgun (WGS) entry which is preliminary data.</text>
</comment>
<feature type="chain" id="PRO_5017564248" evidence="1">
    <location>
        <begin position="22"/>
        <end position="442"/>
    </location>
</feature>
<proteinExistence type="predicted"/>
<dbReference type="Gene3D" id="3.90.230.10">
    <property type="entry name" value="Creatinase/methionine aminopeptidase superfamily"/>
    <property type="match status" value="1"/>
</dbReference>
<name>A0A3D8M945_9ALTE</name>
<dbReference type="RefSeq" id="WP_115593006.1">
    <property type="nucleotide sequence ID" value="NZ_QRHA01000005.1"/>
</dbReference>
<reference evidence="4" key="1">
    <citation type="submission" date="2018-08" db="EMBL/GenBank/DDBJ databases">
        <authorList>
            <person name="Zhang J."/>
            <person name="Du Z.-J."/>
        </authorList>
    </citation>
    <scope>NUCLEOTIDE SEQUENCE [LARGE SCALE GENOMIC DNA]</scope>
    <source>
        <strain evidence="4">KCTC 52655</strain>
    </source>
</reference>
<accession>A0A3D8M945</accession>
<evidence type="ECO:0000259" key="2">
    <source>
        <dbReference type="Pfam" id="PF00557"/>
    </source>
</evidence>
<dbReference type="EMBL" id="QRHA01000005">
    <property type="protein sequence ID" value="RDV26136.1"/>
    <property type="molecule type" value="Genomic_DNA"/>
</dbReference>
<dbReference type="InterPro" id="IPR036005">
    <property type="entry name" value="Creatinase/aminopeptidase-like"/>
</dbReference>
<dbReference type="AlphaFoldDB" id="A0A3D8M945"/>
<dbReference type="Pfam" id="PF00557">
    <property type="entry name" value="Peptidase_M24"/>
    <property type="match status" value="1"/>
</dbReference>
<evidence type="ECO:0000256" key="1">
    <source>
        <dbReference type="SAM" id="SignalP"/>
    </source>
</evidence>
<evidence type="ECO:0000313" key="4">
    <source>
        <dbReference type="Proteomes" id="UP000256561"/>
    </source>
</evidence>
<keyword evidence="1" id="KW-0732">Signal</keyword>
<dbReference type="InterPro" id="IPR000994">
    <property type="entry name" value="Pept_M24"/>
</dbReference>
<dbReference type="OrthoDB" id="9765815at2"/>
<evidence type="ECO:0000313" key="3">
    <source>
        <dbReference type="EMBL" id="RDV26136.1"/>
    </source>
</evidence>
<keyword evidence="4" id="KW-1185">Reference proteome</keyword>
<feature type="signal peptide" evidence="1">
    <location>
        <begin position="1"/>
        <end position="21"/>
    </location>
</feature>
<protein>
    <submittedName>
        <fullName evidence="3">M24 family metallopeptidase</fullName>
    </submittedName>
</protein>